<keyword evidence="9" id="KW-1185">Reference proteome</keyword>
<dbReference type="InterPro" id="IPR001525">
    <property type="entry name" value="C5_MeTfrase"/>
</dbReference>
<evidence type="ECO:0000256" key="1">
    <source>
        <dbReference type="ARBA" id="ARBA00022603"/>
    </source>
</evidence>
<evidence type="ECO:0000256" key="3">
    <source>
        <dbReference type="ARBA" id="ARBA00022691"/>
    </source>
</evidence>
<dbReference type="NCBIfam" id="TIGR00675">
    <property type="entry name" value="dcm"/>
    <property type="match status" value="1"/>
</dbReference>
<dbReference type="GO" id="GO:0032259">
    <property type="term" value="P:methylation"/>
    <property type="evidence" value="ECO:0007669"/>
    <property type="project" value="UniProtKB-KW"/>
</dbReference>
<keyword evidence="3 5" id="KW-0949">S-adenosyl-L-methionine</keyword>
<dbReference type="PRINTS" id="PR00105">
    <property type="entry name" value="C5METTRFRASE"/>
</dbReference>
<dbReference type="Pfam" id="PF00145">
    <property type="entry name" value="DNA_methylase"/>
    <property type="match status" value="1"/>
</dbReference>
<dbReference type="EC" id="2.1.1.37" evidence="7"/>
<name>A0A4P8Y0W9_9FIRM</name>
<dbReference type="SUPFAM" id="SSF53335">
    <property type="entry name" value="S-adenosyl-L-methionine-dependent methyltransferases"/>
    <property type="match status" value="1"/>
</dbReference>
<comment type="catalytic activity">
    <reaction evidence="7">
        <text>a 2'-deoxycytidine in DNA + S-adenosyl-L-methionine = a 5-methyl-2'-deoxycytidine in DNA + S-adenosyl-L-homocysteine + H(+)</text>
        <dbReference type="Rhea" id="RHEA:13681"/>
        <dbReference type="Rhea" id="RHEA-COMP:11369"/>
        <dbReference type="Rhea" id="RHEA-COMP:11370"/>
        <dbReference type="ChEBI" id="CHEBI:15378"/>
        <dbReference type="ChEBI" id="CHEBI:57856"/>
        <dbReference type="ChEBI" id="CHEBI:59789"/>
        <dbReference type="ChEBI" id="CHEBI:85452"/>
        <dbReference type="ChEBI" id="CHEBI:85454"/>
        <dbReference type="EC" id="2.1.1.37"/>
    </reaction>
</comment>
<dbReference type="PROSITE" id="PS51679">
    <property type="entry name" value="SAM_MT_C5"/>
    <property type="match status" value="1"/>
</dbReference>
<dbReference type="InterPro" id="IPR029063">
    <property type="entry name" value="SAM-dependent_MTases_sf"/>
</dbReference>
<dbReference type="OrthoDB" id="9813719at2"/>
<evidence type="ECO:0000256" key="2">
    <source>
        <dbReference type="ARBA" id="ARBA00022679"/>
    </source>
</evidence>
<dbReference type="Proteomes" id="UP000301475">
    <property type="component" value="Chromosome"/>
</dbReference>
<dbReference type="PANTHER" id="PTHR46098">
    <property type="entry name" value="TRNA (CYTOSINE(38)-C(5))-METHYLTRANSFERASE"/>
    <property type="match status" value="1"/>
</dbReference>
<dbReference type="EMBL" id="CP039381">
    <property type="protein sequence ID" value="QCT06818.1"/>
    <property type="molecule type" value="Genomic_DNA"/>
</dbReference>
<protein>
    <recommendedName>
        <fullName evidence="7">Cytosine-specific methyltransferase</fullName>
        <ecNumber evidence="7">2.1.1.37</ecNumber>
    </recommendedName>
</protein>
<dbReference type="RefSeq" id="WP_138156900.1">
    <property type="nucleotide sequence ID" value="NZ_CP039381.1"/>
</dbReference>
<evidence type="ECO:0000256" key="7">
    <source>
        <dbReference type="RuleBase" id="RU000417"/>
    </source>
</evidence>
<gene>
    <name evidence="8" type="primary">dcm</name>
    <name evidence="8" type="ORF">E5Z56_05325</name>
</gene>
<evidence type="ECO:0000313" key="8">
    <source>
        <dbReference type="EMBL" id="QCT06818.1"/>
    </source>
</evidence>
<dbReference type="Gene3D" id="3.90.120.10">
    <property type="entry name" value="DNA Methylase, subunit A, domain 2"/>
    <property type="match status" value="1"/>
</dbReference>
<dbReference type="PANTHER" id="PTHR46098:SF1">
    <property type="entry name" value="TRNA (CYTOSINE(38)-C(5))-METHYLTRANSFERASE"/>
    <property type="match status" value="1"/>
</dbReference>
<sequence>MTIGSLFSGIGGIDLGFQQAGFEIVWANDIDSDACKTYRLNFTETTMFECDVRKLITSSLQKVDIITAGFPCQPFSVCGNQKGFIDNRGNLFFEIMRITDAVNPQIIFLENVANLVEHDKGRTFNVIHNELVSRGYYLRYIVADACDYGIPQHRTRTYLLAFRNVDQCESYHFPEKVRLKKRVFDIIDKTVKVDDSFYLPENTAKYNKMVKAIIDDNQIYRFSDYGIQSSKDGICFTLKANMGTWYDRVPIIKDNYGIRTITPDECLALMGFPGSFNIAETSLKSVYKQIGNSVCVPVIYNIAKILYDISK</sequence>
<proteinExistence type="inferred from homology"/>
<dbReference type="InterPro" id="IPR050750">
    <property type="entry name" value="C5-MTase"/>
</dbReference>
<dbReference type="GO" id="GO:0003886">
    <property type="term" value="F:DNA (cytosine-5-)-methyltransferase activity"/>
    <property type="evidence" value="ECO:0007669"/>
    <property type="project" value="UniProtKB-EC"/>
</dbReference>
<keyword evidence="4" id="KW-0680">Restriction system</keyword>
<dbReference type="InterPro" id="IPR018117">
    <property type="entry name" value="C5_DNA_meth_AS"/>
</dbReference>
<evidence type="ECO:0000256" key="4">
    <source>
        <dbReference type="ARBA" id="ARBA00022747"/>
    </source>
</evidence>
<comment type="similarity">
    <text evidence="5 6">Belongs to the class I-like SAM-binding methyltransferase superfamily. C5-methyltransferase family.</text>
</comment>
<reference evidence="8 9" key="1">
    <citation type="submission" date="2019-04" db="EMBL/GenBank/DDBJ databases">
        <authorList>
            <person name="Embree M."/>
            <person name="Gaffney J.R."/>
        </authorList>
    </citation>
    <scope>NUCLEOTIDE SEQUENCE [LARGE SCALE GENOMIC DNA]</scope>
    <source>
        <strain evidence="8 9">JE7A12</strain>
    </source>
</reference>
<accession>A0A4P8Y0W9</accession>
<keyword evidence="1 5" id="KW-0489">Methyltransferase</keyword>
<dbReference type="Gene3D" id="3.40.50.150">
    <property type="entry name" value="Vaccinia Virus protein VP39"/>
    <property type="match status" value="1"/>
</dbReference>
<evidence type="ECO:0000313" key="9">
    <source>
        <dbReference type="Proteomes" id="UP000301475"/>
    </source>
</evidence>
<keyword evidence="2 5" id="KW-0808">Transferase</keyword>
<evidence type="ECO:0000256" key="6">
    <source>
        <dbReference type="RuleBase" id="RU000416"/>
    </source>
</evidence>
<dbReference type="GO" id="GO:0009307">
    <property type="term" value="P:DNA restriction-modification system"/>
    <property type="evidence" value="ECO:0007669"/>
    <property type="project" value="UniProtKB-KW"/>
</dbReference>
<dbReference type="AlphaFoldDB" id="A0A4P8Y0W9"/>
<feature type="active site" evidence="5">
    <location>
        <position position="72"/>
    </location>
</feature>
<dbReference type="REBASE" id="341884">
    <property type="entry name" value="M.Rsp7A12ORF5325P"/>
</dbReference>
<organism evidence="8 9">
    <name type="scientific">Ruminococcus bovis</name>
    <dbReference type="NCBI Taxonomy" id="2564099"/>
    <lineage>
        <taxon>Bacteria</taxon>
        <taxon>Bacillati</taxon>
        <taxon>Bacillota</taxon>
        <taxon>Clostridia</taxon>
        <taxon>Eubacteriales</taxon>
        <taxon>Oscillospiraceae</taxon>
        <taxon>Ruminococcus</taxon>
    </lineage>
</organism>
<dbReference type="PROSITE" id="PS00095">
    <property type="entry name" value="C5_MTASE_2"/>
    <property type="match status" value="1"/>
</dbReference>
<dbReference type="PROSITE" id="PS00094">
    <property type="entry name" value="C5_MTASE_1"/>
    <property type="match status" value="1"/>
</dbReference>
<dbReference type="CDD" id="cd00315">
    <property type="entry name" value="Cyt_C5_DNA_methylase"/>
    <property type="match status" value="1"/>
</dbReference>
<dbReference type="KEGG" id="ruj:E5Z56_05325"/>
<evidence type="ECO:0000256" key="5">
    <source>
        <dbReference type="PROSITE-ProRule" id="PRU01016"/>
    </source>
</evidence>
<dbReference type="InterPro" id="IPR031303">
    <property type="entry name" value="C5_meth_CS"/>
</dbReference>